<sequence>MERIFKDDNAGYSFRYSMPCWKFDVLQYEDPMEWTGPTSGFGQATKLVEGSKAMPVAGGSAYMSADVVDSVIKPIIKNSHKFMKLNFFNNKFYSLNDSDRNRIRKLLLKYLQLIQSVRKNSNVSMLKLTVGLSQKLMLNLESMKIIEGVIKNLNGVGDFDDVFLTKKMKEVMDDCTQKRENDLPLSVVCANERGYQFLRNSAFKEAMVSIVQSSHEYLESGRDEWH</sequence>
<dbReference type="EMBL" id="NSIT01000426">
    <property type="protein sequence ID" value="PJE77694.1"/>
    <property type="molecule type" value="Genomic_DNA"/>
</dbReference>
<name>A0A2H9T3C1_9ZZZZ</name>
<reference evidence="1" key="1">
    <citation type="journal article" date="2017" name="Appl. Environ. Microbiol.">
        <title>Molecular characterization of an Endozoicomonas-like organism causing infection in king scallop Pecten maximus L.</title>
        <authorList>
            <person name="Cano I."/>
            <person name="van Aerle R."/>
            <person name="Ross S."/>
            <person name="Verner-Jeffreys D.W."/>
            <person name="Paley R.K."/>
            <person name="Rimmer G."/>
            <person name="Ryder D."/>
            <person name="Hooper P."/>
            <person name="Stone D."/>
            <person name="Feist S.W."/>
        </authorList>
    </citation>
    <scope>NUCLEOTIDE SEQUENCE</scope>
</reference>
<dbReference type="AlphaFoldDB" id="A0A2H9T3C1"/>
<comment type="caution">
    <text evidence="1">The sequence shown here is derived from an EMBL/GenBank/DDBJ whole genome shotgun (WGS) entry which is preliminary data.</text>
</comment>
<gene>
    <name evidence="1" type="ORF">CI610_03377</name>
</gene>
<accession>A0A2H9T3C1</accession>
<evidence type="ECO:0000313" key="1">
    <source>
        <dbReference type="EMBL" id="PJE77694.1"/>
    </source>
</evidence>
<protein>
    <submittedName>
        <fullName evidence="1">Uncharacterized protein</fullName>
    </submittedName>
</protein>
<proteinExistence type="predicted"/>
<organism evidence="1">
    <name type="scientific">invertebrate metagenome</name>
    <dbReference type="NCBI Taxonomy" id="1711999"/>
    <lineage>
        <taxon>unclassified sequences</taxon>
        <taxon>metagenomes</taxon>
        <taxon>organismal metagenomes</taxon>
    </lineage>
</organism>